<dbReference type="GO" id="GO:0016757">
    <property type="term" value="F:glycosyltransferase activity"/>
    <property type="evidence" value="ECO:0007669"/>
    <property type="project" value="InterPro"/>
</dbReference>
<proteinExistence type="predicted"/>
<dbReference type="PANTHER" id="PTHR12526">
    <property type="entry name" value="GLYCOSYLTRANSFERASE"/>
    <property type="match status" value="1"/>
</dbReference>
<name>A0A075TES2_ECOLX</name>
<feature type="domain" description="Glycosyl transferase family 1" evidence="1">
    <location>
        <begin position="184"/>
        <end position="332"/>
    </location>
</feature>
<accession>A0A075TES2</accession>
<reference evidence="3" key="1">
    <citation type="journal article" date="2016" name="PLoS ONE">
        <title>Comparison of O-Antigen Gene Clusters of All O-Serogroups of Escherichia coli and Proposal for Adopting a New Nomenclature for O-Typing.</title>
        <authorList>
            <person name="DebRoy C."/>
            <person name="Fratamico P.M."/>
            <person name="Yan X."/>
            <person name="Baranzoni G."/>
            <person name="Liu Y."/>
            <person name="Needleman D.S."/>
            <person name="Tebbs R."/>
            <person name="O'Connell C.D."/>
            <person name="Allred A."/>
            <person name="Swimley M."/>
            <person name="Mwangi M."/>
            <person name="Kapur V."/>
            <person name="Raygoza Garay J.A."/>
            <person name="Roberts E.L."/>
            <person name="Katani R."/>
        </authorList>
    </citation>
    <scope>NUCLEOTIDE SEQUENCE</scope>
    <source>
        <strain evidence="3">SSI 81829</strain>
    </source>
</reference>
<organism evidence="3">
    <name type="scientific">Escherichia coli</name>
    <dbReference type="NCBI Taxonomy" id="562"/>
    <lineage>
        <taxon>Bacteria</taxon>
        <taxon>Pseudomonadati</taxon>
        <taxon>Pseudomonadota</taxon>
        <taxon>Gammaproteobacteria</taxon>
        <taxon>Enterobacterales</taxon>
        <taxon>Enterobacteriaceae</taxon>
        <taxon>Escherichia</taxon>
    </lineage>
</organism>
<dbReference type="InterPro" id="IPR001296">
    <property type="entry name" value="Glyco_trans_1"/>
</dbReference>
<dbReference type="Gene3D" id="3.40.50.2000">
    <property type="entry name" value="Glycogen Phosphorylase B"/>
    <property type="match status" value="2"/>
</dbReference>
<dbReference type="RefSeq" id="WP_021499270.1">
    <property type="nucleotide sequence ID" value="NZ_JZDJ01000019.1"/>
</dbReference>
<dbReference type="GO" id="GO:1901135">
    <property type="term" value="P:carbohydrate derivative metabolic process"/>
    <property type="evidence" value="ECO:0007669"/>
    <property type="project" value="UniProtKB-ARBA"/>
</dbReference>
<dbReference type="AlphaFoldDB" id="A0A075TES2"/>
<protein>
    <submittedName>
        <fullName evidence="3">2-deoxystreptamine glucosyltransferase</fullName>
    </submittedName>
</protein>
<dbReference type="SUPFAM" id="SSF53756">
    <property type="entry name" value="UDP-Glycosyltransferase/glycogen phosphorylase"/>
    <property type="match status" value="1"/>
</dbReference>
<sequence>MKVLQIGKFFYPVRGGVETVAYDIAELLNSKKIKCDVLCTNKNQTTTIELHNGYKVYRSGIIGSVFSTQISLQYIKTLKNIIDDYDILHVHLPNPLANIAIILANTKDKKIVLHWHSDIIKQKYLLKLYRPFQNWLLKKADAIIGTSQNYIDNSSDLLPFRYKCVPIPIGIDPHRLLAEHHKVKNIKEKFSGKKIILSLGRHVYYKGFNYLIEAAQYLSDDYVILIGGDGPLTSVMHDRIKTLNLTNRVFLIGSIPGNDLGSYFEACDVFCLPSIMKSEAFGIVQIEAMSFGKPIVATNIQGSGTSWVNENKVSGLNVDIKNPEQIASAIYNITCESVRYREYCNSSFERFNQFFHRNVMIDHIIKLYQTL</sequence>
<dbReference type="EMBL" id="KJ739600">
    <property type="protein sequence ID" value="AIG56945.1"/>
    <property type="molecule type" value="Genomic_DNA"/>
</dbReference>
<dbReference type="Pfam" id="PF00534">
    <property type="entry name" value="Glycos_transf_1"/>
    <property type="match status" value="1"/>
</dbReference>
<keyword evidence="3" id="KW-0808">Transferase</keyword>
<evidence type="ECO:0000259" key="2">
    <source>
        <dbReference type="Pfam" id="PF13439"/>
    </source>
</evidence>
<feature type="domain" description="Glycosyltransferase subfamily 4-like N-terminal" evidence="2">
    <location>
        <begin position="15"/>
        <end position="175"/>
    </location>
</feature>
<evidence type="ECO:0000313" key="3">
    <source>
        <dbReference type="EMBL" id="AIG56945.1"/>
    </source>
</evidence>
<dbReference type="PANTHER" id="PTHR12526:SF627">
    <property type="entry name" value="D-RHAMNOSYLTRANSFERASE WBPZ"/>
    <property type="match status" value="1"/>
</dbReference>
<gene>
    <name evidence="3" type="primary">kanF</name>
</gene>
<evidence type="ECO:0000259" key="1">
    <source>
        <dbReference type="Pfam" id="PF00534"/>
    </source>
</evidence>
<dbReference type="InterPro" id="IPR028098">
    <property type="entry name" value="Glyco_trans_4-like_N"/>
</dbReference>
<dbReference type="Pfam" id="PF13439">
    <property type="entry name" value="Glyco_transf_4"/>
    <property type="match status" value="1"/>
</dbReference>